<keyword evidence="2" id="KW-1185">Reference proteome</keyword>
<name>A0ABQ2DPF2_9MICC</name>
<evidence type="ECO:0008006" key="3">
    <source>
        <dbReference type="Google" id="ProtNLM"/>
    </source>
</evidence>
<protein>
    <recommendedName>
        <fullName evidence="3">IS30 family transposase</fullName>
    </recommendedName>
</protein>
<dbReference type="PANTHER" id="PTHR10948">
    <property type="entry name" value="TRANSPOSASE"/>
    <property type="match status" value="1"/>
</dbReference>
<comment type="caution">
    <text evidence="1">The sequence shown here is derived from an EMBL/GenBank/DDBJ whole genome shotgun (WGS) entry which is preliminary data.</text>
</comment>
<dbReference type="InterPro" id="IPR051917">
    <property type="entry name" value="Transposase-Integrase"/>
</dbReference>
<gene>
    <name evidence="1" type="ORF">GCM10007173_25970</name>
</gene>
<evidence type="ECO:0000313" key="2">
    <source>
        <dbReference type="Proteomes" id="UP000606115"/>
    </source>
</evidence>
<reference evidence="2" key="1">
    <citation type="journal article" date="2019" name="Int. J. Syst. Evol. Microbiol.">
        <title>The Global Catalogue of Microorganisms (GCM) 10K type strain sequencing project: providing services to taxonomists for standard genome sequencing and annotation.</title>
        <authorList>
            <consortium name="The Broad Institute Genomics Platform"/>
            <consortium name="The Broad Institute Genome Sequencing Center for Infectious Disease"/>
            <person name="Wu L."/>
            <person name="Ma J."/>
        </authorList>
    </citation>
    <scope>NUCLEOTIDE SEQUENCE [LARGE SCALE GENOMIC DNA]</scope>
    <source>
        <strain evidence="2">CGMCC 1.3685</strain>
    </source>
</reference>
<accession>A0ABQ2DPF2</accession>
<dbReference type="PANTHER" id="PTHR10948:SF23">
    <property type="entry name" value="TRANSPOSASE INSI FOR INSERTION SEQUENCE ELEMENT IS30A-RELATED"/>
    <property type="match status" value="1"/>
</dbReference>
<dbReference type="Proteomes" id="UP000606115">
    <property type="component" value="Unassembled WGS sequence"/>
</dbReference>
<sequence>MLETKDFENYYGTVFEGTELAQQWQITLATKMDTYFCDLHSPWRRRTSENTNGLLRQYFPKGTDLSVY</sequence>
<proteinExistence type="predicted"/>
<dbReference type="EMBL" id="BMKX01000006">
    <property type="protein sequence ID" value="GGJ65894.1"/>
    <property type="molecule type" value="Genomic_DNA"/>
</dbReference>
<organism evidence="1 2">
    <name type="scientific">Glutamicibacter ardleyensis</name>
    <dbReference type="NCBI Taxonomy" id="225894"/>
    <lineage>
        <taxon>Bacteria</taxon>
        <taxon>Bacillati</taxon>
        <taxon>Actinomycetota</taxon>
        <taxon>Actinomycetes</taxon>
        <taxon>Micrococcales</taxon>
        <taxon>Micrococcaceae</taxon>
        <taxon>Glutamicibacter</taxon>
    </lineage>
</organism>
<evidence type="ECO:0000313" key="1">
    <source>
        <dbReference type="EMBL" id="GGJ65894.1"/>
    </source>
</evidence>